<protein>
    <submittedName>
        <fullName evidence="1">Uncharacterized protein</fullName>
    </submittedName>
</protein>
<sequence>MLWPTYSTNLSRNTVLGQLLTYWICHIVVRDAFEAEEFAEVATKPLKALLYDTPG</sequence>
<gene>
    <name evidence="1" type="ORF">HanXRQr2_Chr09g0402661</name>
</gene>
<evidence type="ECO:0000313" key="1">
    <source>
        <dbReference type="EMBL" id="KAF5792138.1"/>
    </source>
</evidence>
<dbReference type="Gramene" id="mRNA:HanXRQr2_Chr09g0402661">
    <property type="protein sequence ID" value="mRNA:HanXRQr2_Chr09g0402661"/>
    <property type="gene ID" value="HanXRQr2_Chr09g0402661"/>
</dbReference>
<comment type="caution">
    <text evidence="1">The sequence shown here is derived from an EMBL/GenBank/DDBJ whole genome shotgun (WGS) entry which is preliminary data.</text>
</comment>
<reference evidence="1" key="2">
    <citation type="submission" date="2020-06" db="EMBL/GenBank/DDBJ databases">
        <title>Helianthus annuus Genome sequencing and assembly Release 2.</title>
        <authorList>
            <person name="Gouzy J."/>
            <person name="Langlade N."/>
            <person name="Munos S."/>
        </authorList>
    </citation>
    <scope>NUCLEOTIDE SEQUENCE</scope>
    <source>
        <tissue evidence="1">Leaves</tissue>
    </source>
</reference>
<accession>A0A9K3I809</accession>
<dbReference type="AlphaFoldDB" id="A0A9K3I809"/>
<proteinExistence type="predicted"/>
<name>A0A9K3I809_HELAN</name>
<evidence type="ECO:0000313" key="2">
    <source>
        <dbReference type="Proteomes" id="UP000215914"/>
    </source>
</evidence>
<dbReference type="Proteomes" id="UP000215914">
    <property type="component" value="Unassembled WGS sequence"/>
</dbReference>
<organism evidence="1 2">
    <name type="scientific">Helianthus annuus</name>
    <name type="common">Common sunflower</name>
    <dbReference type="NCBI Taxonomy" id="4232"/>
    <lineage>
        <taxon>Eukaryota</taxon>
        <taxon>Viridiplantae</taxon>
        <taxon>Streptophyta</taxon>
        <taxon>Embryophyta</taxon>
        <taxon>Tracheophyta</taxon>
        <taxon>Spermatophyta</taxon>
        <taxon>Magnoliopsida</taxon>
        <taxon>eudicotyledons</taxon>
        <taxon>Gunneridae</taxon>
        <taxon>Pentapetalae</taxon>
        <taxon>asterids</taxon>
        <taxon>campanulids</taxon>
        <taxon>Asterales</taxon>
        <taxon>Asteraceae</taxon>
        <taxon>Asteroideae</taxon>
        <taxon>Heliantheae alliance</taxon>
        <taxon>Heliantheae</taxon>
        <taxon>Helianthus</taxon>
    </lineage>
</organism>
<dbReference type="EMBL" id="MNCJ02000324">
    <property type="protein sequence ID" value="KAF5792138.1"/>
    <property type="molecule type" value="Genomic_DNA"/>
</dbReference>
<keyword evidence="2" id="KW-1185">Reference proteome</keyword>
<reference evidence="1" key="1">
    <citation type="journal article" date="2017" name="Nature">
        <title>The sunflower genome provides insights into oil metabolism, flowering and Asterid evolution.</title>
        <authorList>
            <person name="Badouin H."/>
            <person name="Gouzy J."/>
            <person name="Grassa C.J."/>
            <person name="Murat F."/>
            <person name="Staton S.E."/>
            <person name="Cottret L."/>
            <person name="Lelandais-Briere C."/>
            <person name="Owens G.L."/>
            <person name="Carrere S."/>
            <person name="Mayjonade B."/>
            <person name="Legrand L."/>
            <person name="Gill N."/>
            <person name="Kane N.C."/>
            <person name="Bowers J.E."/>
            <person name="Hubner S."/>
            <person name="Bellec A."/>
            <person name="Berard A."/>
            <person name="Berges H."/>
            <person name="Blanchet N."/>
            <person name="Boniface M.C."/>
            <person name="Brunel D."/>
            <person name="Catrice O."/>
            <person name="Chaidir N."/>
            <person name="Claudel C."/>
            <person name="Donnadieu C."/>
            <person name="Faraut T."/>
            <person name="Fievet G."/>
            <person name="Helmstetter N."/>
            <person name="King M."/>
            <person name="Knapp S.J."/>
            <person name="Lai Z."/>
            <person name="Le Paslier M.C."/>
            <person name="Lippi Y."/>
            <person name="Lorenzon L."/>
            <person name="Mandel J.R."/>
            <person name="Marage G."/>
            <person name="Marchand G."/>
            <person name="Marquand E."/>
            <person name="Bret-Mestries E."/>
            <person name="Morien E."/>
            <person name="Nambeesan S."/>
            <person name="Nguyen T."/>
            <person name="Pegot-Espagnet P."/>
            <person name="Pouilly N."/>
            <person name="Raftis F."/>
            <person name="Sallet E."/>
            <person name="Schiex T."/>
            <person name="Thomas J."/>
            <person name="Vandecasteele C."/>
            <person name="Vares D."/>
            <person name="Vear F."/>
            <person name="Vautrin S."/>
            <person name="Crespi M."/>
            <person name="Mangin B."/>
            <person name="Burke J.M."/>
            <person name="Salse J."/>
            <person name="Munos S."/>
            <person name="Vincourt P."/>
            <person name="Rieseberg L.H."/>
            <person name="Langlade N.B."/>
        </authorList>
    </citation>
    <scope>NUCLEOTIDE SEQUENCE</scope>
    <source>
        <tissue evidence="1">Leaves</tissue>
    </source>
</reference>